<evidence type="ECO:0000256" key="2">
    <source>
        <dbReference type="SAM" id="SignalP"/>
    </source>
</evidence>
<feature type="domain" description="Chitin-binding type-2" evidence="3">
    <location>
        <begin position="106"/>
        <end position="156"/>
    </location>
</feature>
<evidence type="ECO:0000313" key="4">
    <source>
        <dbReference type="Proteomes" id="UP000515160"/>
    </source>
</evidence>
<dbReference type="RefSeq" id="XP_034098978.2">
    <property type="nucleotide sequence ID" value="XM_034243087.2"/>
</dbReference>
<keyword evidence="2" id="KW-0732">Signal</keyword>
<feature type="region of interest" description="Disordered" evidence="1">
    <location>
        <begin position="359"/>
        <end position="407"/>
    </location>
</feature>
<dbReference type="SUPFAM" id="SSF57625">
    <property type="entry name" value="Invertebrate chitin-binding proteins"/>
    <property type="match status" value="5"/>
</dbReference>
<accession>A0A6P8WI90</accession>
<dbReference type="GO" id="GO:0008061">
    <property type="term" value="F:chitin binding"/>
    <property type="evidence" value="ECO:0007669"/>
    <property type="project" value="InterPro"/>
</dbReference>
<reference evidence="5" key="1">
    <citation type="submission" date="2025-08" db="UniProtKB">
        <authorList>
            <consortium name="RefSeq"/>
        </authorList>
    </citation>
    <scope>IDENTIFICATION</scope>
    <source>
        <strain evidence="5">15112-1751.03</strain>
        <tissue evidence="5">Whole Adult</tissue>
    </source>
</reference>
<feature type="domain" description="Chitin-binding type-2" evidence="3">
    <location>
        <begin position="236"/>
        <end position="295"/>
    </location>
</feature>
<organism evidence="4 5">
    <name type="scientific">Drosophila albomicans</name>
    <name type="common">Fruit fly</name>
    <dbReference type="NCBI Taxonomy" id="7291"/>
    <lineage>
        <taxon>Eukaryota</taxon>
        <taxon>Metazoa</taxon>
        <taxon>Ecdysozoa</taxon>
        <taxon>Arthropoda</taxon>
        <taxon>Hexapoda</taxon>
        <taxon>Insecta</taxon>
        <taxon>Pterygota</taxon>
        <taxon>Neoptera</taxon>
        <taxon>Endopterygota</taxon>
        <taxon>Diptera</taxon>
        <taxon>Brachycera</taxon>
        <taxon>Muscomorpha</taxon>
        <taxon>Ephydroidea</taxon>
        <taxon>Drosophilidae</taxon>
        <taxon>Drosophila</taxon>
    </lineage>
</organism>
<evidence type="ECO:0000259" key="3">
    <source>
        <dbReference type="PROSITE" id="PS50940"/>
    </source>
</evidence>
<dbReference type="PROSITE" id="PS50940">
    <property type="entry name" value="CHIT_BIND_II"/>
    <property type="match status" value="5"/>
</dbReference>
<dbReference type="GO" id="GO:0005576">
    <property type="term" value="C:extracellular region"/>
    <property type="evidence" value="ECO:0007669"/>
    <property type="project" value="InterPro"/>
</dbReference>
<sequence>MAQQSHSVFTRQLPIMAGTFLFATILCLALGNALAADVLEGSYNVTQVCTMVKTGTSLGSIQSCDYYYVCGSSGPVKTTCSTGYSYNFRTQTCQPTAQVTCYYGMENPCAGKTGSNFVPKVNTCNGWYWCNGEKIGNTGTCASGQKFDSTAQKCVYGSCLATDSTDEDSLSSYCDVVPPGMYFGSVSNCKQWYTCSSNGTLSTGDCASSAFIVQTGSCGYSTDAGACDRIVEAATPSSCTTSGTKAPSNTTCGTWYLCNGSTYVEQICPTGTYYDVGTEACVTRATATPAAGCNRCQYATTTFVNAVNDELCDTYYYCSDGKAGSVTTCPGERFFNEDIQACDTDSKLAAYVPTHGACKGASVSSTSTTVSGATDSSASTVSGETAASDASTDAPTTVEATTVNETK</sequence>
<feature type="signal peptide" evidence="2">
    <location>
        <begin position="1"/>
        <end position="35"/>
    </location>
</feature>
<dbReference type="SMART" id="SM00494">
    <property type="entry name" value="ChtBD2"/>
    <property type="match status" value="5"/>
</dbReference>
<gene>
    <name evidence="5" type="primary">LOC117564370</name>
</gene>
<dbReference type="InterPro" id="IPR002557">
    <property type="entry name" value="Chitin-bd_dom"/>
</dbReference>
<feature type="chain" id="PRO_5039320192" evidence="2">
    <location>
        <begin position="36"/>
        <end position="407"/>
    </location>
</feature>
<feature type="compositionally biased region" description="Polar residues" evidence="1">
    <location>
        <begin position="398"/>
        <end position="407"/>
    </location>
</feature>
<dbReference type="GeneID" id="117564370"/>
<evidence type="ECO:0000313" key="5">
    <source>
        <dbReference type="RefSeq" id="XP_034098978.2"/>
    </source>
</evidence>
<evidence type="ECO:0000256" key="1">
    <source>
        <dbReference type="SAM" id="MobiDB-lite"/>
    </source>
</evidence>
<dbReference type="InterPro" id="IPR036508">
    <property type="entry name" value="Chitin-bd_dom_sf"/>
</dbReference>
<proteinExistence type="predicted"/>
<dbReference type="Proteomes" id="UP000515160">
    <property type="component" value="Chromosome 2L"/>
</dbReference>
<protein>
    <submittedName>
        <fullName evidence="5">Peritrophin-48-like</fullName>
    </submittedName>
</protein>
<dbReference type="Pfam" id="PF01607">
    <property type="entry name" value="CBM_14"/>
    <property type="match status" value="4"/>
</dbReference>
<feature type="domain" description="Chitin-binding type-2" evidence="3">
    <location>
        <begin position="296"/>
        <end position="360"/>
    </location>
</feature>
<dbReference type="OrthoDB" id="6020543at2759"/>
<feature type="compositionally biased region" description="Low complexity" evidence="1">
    <location>
        <begin position="360"/>
        <end position="397"/>
    </location>
</feature>
<dbReference type="Gene3D" id="2.170.140.10">
    <property type="entry name" value="Chitin binding domain"/>
    <property type="match status" value="2"/>
</dbReference>
<name>A0A6P8WI90_DROAB</name>
<feature type="domain" description="Chitin-binding type-2" evidence="3">
    <location>
        <begin position="46"/>
        <end position="103"/>
    </location>
</feature>
<dbReference type="AlphaFoldDB" id="A0A6P8WI90"/>
<keyword evidence="4" id="KW-1185">Reference proteome</keyword>
<feature type="domain" description="Chitin-binding type-2" evidence="3">
    <location>
        <begin position="171"/>
        <end position="229"/>
    </location>
</feature>